<dbReference type="InterPro" id="IPR051448">
    <property type="entry name" value="CdaR-like_regulators"/>
</dbReference>
<evidence type="ECO:0000313" key="4">
    <source>
        <dbReference type="Proteomes" id="UP000199529"/>
    </source>
</evidence>
<dbReference type="Gene3D" id="1.10.10.2840">
    <property type="entry name" value="PucR C-terminal helix-turn-helix domain"/>
    <property type="match status" value="1"/>
</dbReference>
<evidence type="ECO:0000259" key="1">
    <source>
        <dbReference type="Pfam" id="PF07905"/>
    </source>
</evidence>
<dbReference type="PANTHER" id="PTHR33744">
    <property type="entry name" value="CARBOHYDRATE DIACID REGULATOR"/>
    <property type="match status" value="1"/>
</dbReference>
<organism evidence="3 4">
    <name type="scientific">Saccharopolyspora shandongensis</name>
    <dbReference type="NCBI Taxonomy" id="418495"/>
    <lineage>
        <taxon>Bacteria</taxon>
        <taxon>Bacillati</taxon>
        <taxon>Actinomycetota</taxon>
        <taxon>Actinomycetes</taxon>
        <taxon>Pseudonocardiales</taxon>
        <taxon>Pseudonocardiaceae</taxon>
        <taxon>Saccharopolyspora</taxon>
    </lineage>
</organism>
<dbReference type="RefSeq" id="WP_093260006.1">
    <property type="nucleotide sequence ID" value="NZ_FNOK01000001.1"/>
</dbReference>
<feature type="domain" description="PucR C-terminal helix-turn-helix" evidence="2">
    <location>
        <begin position="446"/>
        <end position="503"/>
    </location>
</feature>
<dbReference type="InterPro" id="IPR012914">
    <property type="entry name" value="PucR_dom"/>
</dbReference>
<dbReference type="STRING" id="418495.SAMN05216215_100193"/>
<keyword evidence="4" id="KW-1185">Reference proteome</keyword>
<dbReference type="AlphaFoldDB" id="A0A1H2QHF2"/>
<feature type="domain" description="Purine catabolism PurC-like" evidence="1">
    <location>
        <begin position="11"/>
        <end position="128"/>
    </location>
</feature>
<reference evidence="4" key="1">
    <citation type="submission" date="2016-10" db="EMBL/GenBank/DDBJ databases">
        <authorList>
            <person name="Varghese N."/>
            <person name="Submissions S."/>
        </authorList>
    </citation>
    <scope>NUCLEOTIDE SEQUENCE [LARGE SCALE GENOMIC DNA]</scope>
    <source>
        <strain evidence="4">CGMCC 4.3530</strain>
    </source>
</reference>
<dbReference type="Pfam" id="PF07905">
    <property type="entry name" value="PucR"/>
    <property type="match status" value="1"/>
</dbReference>
<dbReference type="Pfam" id="PF13556">
    <property type="entry name" value="HTH_30"/>
    <property type="match status" value="1"/>
</dbReference>
<dbReference type="InterPro" id="IPR025736">
    <property type="entry name" value="PucR_C-HTH_dom"/>
</dbReference>
<sequence>MSTLTVQALVDRSDLNLTVVAGGDAPAMRKALTWALISELPDPSSYVDGGELVLTTGSRIPQGVEARKQYVDRLAAAGAVALGFGTTAYYSNVPADLVAAAGEAGLPLLSVPAETRFGAISRFVAARISDERQKEWQYAVAAQRDLTRASLSPYAARAMVERLAKATHSWVLLLDQDGGLRAGVPAARMHLARIRIDLPRLREQDNSSSLSMTVAGESVVLFPLTVRERIRGYLAVGRSTRFSLAEQSVLATAVSLLCADLHSAWGILDSRRRQRRAVFQTAVAGNAELASSIAEALDADFPAGNLRVALLGAPTGYETELLEHAENDHGLRSLCALVTEWERGRVVVVMPPAEGDIRTLESLLRRIPHARGAVSDPTSPHELPEAWKQVRAVFTSASGTAGKLALASDVVTAGVLQHLNNAEARGWAEALLAPLSDRARNSKIDLRHTLRTFLANNGQSDASASALGIHRHTLRHRMGKVAEVLGRDIDDPTTRAELWIALQLDDRL</sequence>
<evidence type="ECO:0000313" key="3">
    <source>
        <dbReference type="EMBL" id="SDW06054.1"/>
    </source>
</evidence>
<dbReference type="EMBL" id="FNOK01000001">
    <property type="protein sequence ID" value="SDW06054.1"/>
    <property type="molecule type" value="Genomic_DNA"/>
</dbReference>
<gene>
    <name evidence="3" type="ORF">SAMN05216215_100193</name>
</gene>
<dbReference type="OrthoDB" id="8450798at2"/>
<accession>A0A1H2QHF2</accession>
<name>A0A1H2QHF2_9PSEU</name>
<dbReference type="PANTHER" id="PTHR33744:SF1">
    <property type="entry name" value="DNA-BINDING TRANSCRIPTIONAL ACTIVATOR ADER"/>
    <property type="match status" value="1"/>
</dbReference>
<dbReference type="Proteomes" id="UP000199529">
    <property type="component" value="Unassembled WGS sequence"/>
</dbReference>
<protein>
    <submittedName>
        <fullName evidence="3">Purine catabolism regulatory protein</fullName>
    </submittedName>
</protein>
<dbReference type="InterPro" id="IPR042070">
    <property type="entry name" value="PucR_C-HTH_sf"/>
</dbReference>
<evidence type="ECO:0000259" key="2">
    <source>
        <dbReference type="Pfam" id="PF13556"/>
    </source>
</evidence>
<proteinExistence type="predicted"/>